<keyword evidence="2" id="KW-1185">Reference proteome</keyword>
<proteinExistence type="predicted"/>
<dbReference type="Proteomes" id="UP001278571">
    <property type="component" value="Unassembled WGS sequence"/>
</dbReference>
<dbReference type="RefSeq" id="WP_319007525.1">
    <property type="nucleotide sequence ID" value="NZ_JAWJZF010000162.1"/>
</dbReference>
<organism evidence="1 2">
    <name type="scientific">Streptomyces roseolus</name>
    <dbReference type="NCBI Taxonomy" id="67358"/>
    <lineage>
        <taxon>Bacteria</taxon>
        <taxon>Bacillati</taxon>
        <taxon>Actinomycetota</taxon>
        <taxon>Actinomycetes</taxon>
        <taxon>Kitasatosporales</taxon>
        <taxon>Streptomycetaceae</taxon>
        <taxon>Streptomyces</taxon>
    </lineage>
</organism>
<sequence length="176" mass="19618">MQRQLGMTYRTVKQLADAATPEELFTGQRQNRPFVLDDYKPYLDDLRSEGCTNASKLWEQIVPLGYKSGCQRVRACLHVKRTSPQPVSARPPAPRTVSGWILCRPDTRTEPGQLQPSLHTLAAGIDRGRDAVIAGLTLHGSPGTVESHANRIKMPKRRMFGRAGFSLLRKRVLLAS</sequence>
<evidence type="ECO:0000313" key="2">
    <source>
        <dbReference type="Proteomes" id="UP001278571"/>
    </source>
</evidence>
<name>A0ABU4JZK9_9ACTN</name>
<evidence type="ECO:0008006" key="3">
    <source>
        <dbReference type="Google" id="ProtNLM"/>
    </source>
</evidence>
<dbReference type="PANTHER" id="PTHR33498:SF1">
    <property type="entry name" value="TRANSPOSASE FOR INSERTION SEQUENCE ELEMENT IS1557"/>
    <property type="match status" value="1"/>
</dbReference>
<accession>A0ABU4JZK9</accession>
<dbReference type="InterPro" id="IPR047951">
    <property type="entry name" value="Transpos_ISL3"/>
</dbReference>
<gene>
    <name evidence="1" type="ORF">R2363_01875</name>
</gene>
<reference evidence="1 2" key="1">
    <citation type="submission" date="2023-10" db="EMBL/GenBank/DDBJ databases">
        <authorList>
            <person name="Wang X.X."/>
        </authorList>
    </citation>
    <scope>NUCLEOTIDE SEQUENCE [LARGE SCALE GENOMIC DNA]</scope>
    <source>
        <strain evidence="1 2">NBRC 12816</strain>
    </source>
</reference>
<dbReference type="EMBL" id="JAWJZF010000162">
    <property type="protein sequence ID" value="MDX2290934.1"/>
    <property type="molecule type" value="Genomic_DNA"/>
</dbReference>
<comment type="caution">
    <text evidence="1">The sequence shown here is derived from an EMBL/GenBank/DDBJ whole genome shotgun (WGS) entry which is preliminary data.</text>
</comment>
<evidence type="ECO:0000313" key="1">
    <source>
        <dbReference type="EMBL" id="MDX2290934.1"/>
    </source>
</evidence>
<dbReference type="PANTHER" id="PTHR33498">
    <property type="entry name" value="TRANSPOSASE FOR INSERTION SEQUENCE ELEMENT IS1557"/>
    <property type="match status" value="1"/>
</dbReference>
<protein>
    <recommendedName>
        <fullName evidence="3">Transposase</fullName>
    </recommendedName>
</protein>